<comment type="similarity">
    <text evidence="3">Belongs to the UreF family.</text>
</comment>
<evidence type="ECO:0000256" key="2">
    <source>
        <dbReference type="ARBA" id="ARBA00023186"/>
    </source>
</evidence>
<evidence type="ECO:0000256" key="3">
    <source>
        <dbReference type="HAMAP-Rule" id="MF_01385"/>
    </source>
</evidence>
<organism evidence="4">
    <name type="scientific">Scrofimicrobium appendicitidis</name>
    <dbReference type="NCBI Taxonomy" id="3079930"/>
    <lineage>
        <taxon>Bacteria</taxon>
        <taxon>Bacillati</taxon>
        <taxon>Actinomycetota</taxon>
        <taxon>Actinomycetes</taxon>
        <taxon>Actinomycetales</taxon>
        <taxon>Actinomycetaceae</taxon>
        <taxon>Scrofimicrobium</taxon>
    </lineage>
</organism>
<dbReference type="HAMAP" id="MF_01385">
    <property type="entry name" value="UreF"/>
    <property type="match status" value="1"/>
</dbReference>
<name>A0AAU7V6F1_9ACTO</name>
<dbReference type="RefSeq" id="WP_350257784.1">
    <property type="nucleotide sequence ID" value="NZ_CP138335.1"/>
</dbReference>
<dbReference type="AlphaFoldDB" id="A0AAU7V6F1"/>
<gene>
    <name evidence="3" type="primary">ureF</name>
    <name evidence="4" type="ORF">SAC06_08010</name>
</gene>
<protein>
    <recommendedName>
        <fullName evidence="3">Urease accessory protein UreF</fullName>
    </recommendedName>
</protein>
<keyword evidence="2 3" id="KW-0143">Chaperone</keyword>
<keyword evidence="1 3" id="KW-0996">Nickel insertion</keyword>
<dbReference type="InterPro" id="IPR002639">
    <property type="entry name" value="UreF"/>
</dbReference>
<dbReference type="Pfam" id="PF01730">
    <property type="entry name" value="UreF"/>
    <property type="match status" value="1"/>
</dbReference>
<reference evidence="4" key="1">
    <citation type="submission" date="2023-11" db="EMBL/GenBank/DDBJ databases">
        <title>Scrofimicrobium hongkongense sp. nov., isolated from a patient with peritonitis.</title>
        <authorList>
            <person name="Lao H.Y."/>
            <person name="Wong A.Y.P."/>
            <person name="Ng T.L."/>
            <person name="Wong R.Y.L."/>
            <person name="Yau M.C.Y."/>
            <person name="Lam J.Y.W."/>
            <person name="Siu G.K.H."/>
        </authorList>
    </citation>
    <scope>NUCLEOTIDE SEQUENCE</scope>
    <source>
        <strain evidence="4">R131</strain>
    </source>
</reference>
<dbReference type="GO" id="GO:0016151">
    <property type="term" value="F:nickel cation binding"/>
    <property type="evidence" value="ECO:0007669"/>
    <property type="project" value="UniProtKB-UniRule"/>
</dbReference>
<dbReference type="InterPro" id="IPR038277">
    <property type="entry name" value="UreF_sf"/>
</dbReference>
<comment type="function">
    <text evidence="3">Required for maturation of urease via the functional incorporation of the urease nickel metallocenter.</text>
</comment>
<dbReference type="PANTHER" id="PTHR33620">
    <property type="entry name" value="UREASE ACCESSORY PROTEIN F"/>
    <property type="match status" value="1"/>
</dbReference>
<evidence type="ECO:0000256" key="1">
    <source>
        <dbReference type="ARBA" id="ARBA00022988"/>
    </source>
</evidence>
<comment type="subcellular location">
    <subcellularLocation>
        <location evidence="3">Cytoplasm</location>
    </subcellularLocation>
</comment>
<sequence>MEPDVQRRLGQLLVSLQLTDSAFPSGFYTMSHGLEGYHQAKLVDATTVQDLLVDLLRHSVAPGDGAALALAHRAATEQDWERVSAVDRHLYASKLNAELRLASRRSGRQVASIASLTFAEPAIAHWDDLIRSGQTPGCQPVVTGVINAALGVSVEEAVAADIFAFSASYAGAALRLRLVDHRTSQVMLAQVAPVIEEATRTACQTPLEEVGGFVPLGDIASGQHERAEARLFTS</sequence>
<dbReference type="PIRSF" id="PIRSF009467">
    <property type="entry name" value="Ureas_acces_UreF"/>
    <property type="match status" value="1"/>
</dbReference>
<comment type="subunit">
    <text evidence="3">UreD, UreF and UreG form a complex that acts as a GTP-hydrolysis-dependent molecular chaperone, activating the urease apoprotein by helping to assemble the nickel containing metallocenter of UreC. The UreE protein probably delivers the nickel.</text>
</comment>
<dbReference type="KEGG" id="sapp:SAC06_08010"/>
<keyword evidence="3" id="KW-0963">Cytoplasm</keyword>
<proteinExistence type="inferred from homology"/>
<evidence type="ECO:0000313" key="4">
    <source>
        <dbReference type="EMBL" id="XBW07579.1"/>
    </source>
</evidence>
<dbReference type="GO" id="GO:0005737">
    <property type="term" value="C:cytoplasm"/>
    <property type="evidence" value="ECO:0007669"/>
    <property type="project" value="UniProtKB-SubCell"/>
</dbReference>
<accession>A0AAU7V6F1</accession>
<dbReference type="PANTHER" id="PTHR33620:SF1">
    <property type="entry name" value="UREASE ACCESSORY PROTEIN F"/>
    <property type="match status" value="1"/>
</dbReference>
<dbReference type="Gene3D" id="1.10.4190.10">
    <property type="entry name" value="Urease accessory protein UreF"/>
    <property type="match status" value="1"/>
</dbReference>
<dbReference type="EMBL" id="CP138335">
    <property type="protein sequence ID" value="XBW07579.1"/>
    <property type="molecule type" value="Genomic_DNA"/>
</dbReference>